<dbReference type="Proteomes" id="UP000024635">
    <property type="component" value="Unassembled WGS sequence"/>
</dbReference>
<protein>
    <submittedName>
        <fullName evidence="1">Uncharacterized protein</fullName>
    </submittedName>
</protein>
<accession>A0A016WBP4</accession>
<sequence length="75" mass="8421">MERMPGRTDWLRLRTINVPSIATEARVADLKTAKTKNVAGRRTGLFSGVNSSIFSALKTMNALLVSVRYRQKKIK</sequence>
<gene>
    <name evidence="1" type="primary">Acey_s0811.g2466</name>
    <name evidence="1" type="ORF">Y032_0811g2466</name>
</gene>
<organism evidence="1 2">
    <name type="scientific">Ancylostoma ceylanicum</name>
    <dbReference type="NCBI Taxonomy" id="53326"/>
    <lineage>
        <taxon>Eukaryota</taxon>
        <taxon>Metazoa</taxon>
        <taxon>Ecdysozoa</taxon>
        <taxon>Nematoda</taxon>
        <taxon>Chromadorea</taxon>
        <taxon>Rhabditida</taxon>
        <taxon>Rhabditina</taxon>
        <taxon>Rhabditomorpha</taxon>
        <taxon>Strongyloidea</taxon>
        <taxon>Ancylostomatidae</taxon>
        <taxon>Ancylostomatinae</taxon>
        <taxon>Ancylostoma</taxon>
    </lineage>
</organism>
<reference evidence="2" key="1">
    <citation type="journal article" date="2015" name="Nat. Genet.">
        <title>The genome and transcriptome of the zoonotic hookworm Ancylostoma ceylanicum identify infection-specific gene families.</title>
        <authorList>
            <person name="Schwarz E.M."/>
            <person name="Hu Y."/>
            <person name="Antoshechkin I."/>
            <person name="Miller M.M."/>
            <person name="Sternberg P.W."/>
            <person name="Aroian R.V."/>
        </authorList>
    </citation>
    <scope>NUCLEOTIDE SEQUENCE</scope>
    <source>
        <strain evidence="2">HY135</strain>
    </source>
</reference>
<evidence type="ECO:0000313" key="1">
    <source>
        <dbReference type="EMBL" id="EYC37259.1"/>
    </source>
</evidence>
<dbReference type="EMBL" id="JARK01000411">
    <property type="protein sequence ID" value="EYC37259.1"/>
    <property type="molecule type" value="Genomic_DNA"/>
</dbReference>
<comment type="caution">
    <text evidence="1">The sequence shown here is derived from an EMBL/GenBank/DDBJ whole genome shotgun (WGS) entry which is preliminary data.</text>
</comment>
<proteinExistence type="predicted"/>
<name>A0A016WBP4_9BILA</name>
<keyword evidence="2" id="KW-1185">Reference proteome</keyword>
<evidence type="ECO:0000313" key="2">
    <source>
        <dbReference type="Proteomes" id="UP000024635"/>
    </source>
</evidence>
<dbReference type="AlphaFoldDB" id="A0A016WBP4"/>